<name>A0ABU3GE50_9MICO</name>
<evidence type="ECO:0000313" key="1">
    <source>
        <dbReference type="EMBL" id="MDT3318087.1"/>
    </source>
</evidence>
<keyword evidence="2" id="KW-1185">Reference proteome</keyword>
<evidence type="ECO:0000313" key="2">
    <source>
        <dbReference type="Proteomes" id="UP001251849"/>
    </source>
</evidence>
<reference evidence="1 2" key="1">
    <citation type="submission" date="2023-08" db="EMBL/GenBank/DDBJ databases">
        <title>Microbacterium aquilitoris sp. nov. and Microbacterium gwkjibeachense sp. nov., isolated from beach.</title>
        <authorList>
            <person name="Lee S.D."/>
            <person name="Yang H."/>
            <person name="Kim I."/>
        </authorList>
    </citation>
    <scope>NUCLEOTIDE SEQUENCE [LARGE SCALE GENOMIC DNA]</scope>
    <source>
        <strain evidence="1 2">KSW4-11</strain>
    </source>
</reference>
<dbReference type="InterPro" id="IPR024524">
    <property type="entry name" value="DUF3800"/>
</dbReference>
<protein>
    <submittedName>
        <fullName evidence="1">DUF3800 domain-containing protein</fullName>
    </submittedName>
</protein>
<proteinExistence type="predicted"/>
<sequence length="225" mass="26023">MPTLSIFVDESGDFGESSDGYYVIGLVLHEQQKDIEGDLRHLGERLREIGLENHTVHSGAAIRGEAEYRDMPYTTRKRAFTFMHAFLRRTRIQHHAISLRRREHADRLKLEGAIARELGGFLQARTSYFRGFDQVIVYYDNGQAELTRILNAVMNAYFLQVEFRRMQPADYRLFQAADLVCTLGLLEAKDNDNALSRSDLFFFESARKLRKDYLKPIQGQRLAAD</sequence>
<dbReference type="Pfam" id="PF12686">
    <property type="entry name" value="DUF3800"/>
    <property type="match status" value="1"/>
</dbReference>
<dbReference type="EMBL" id="JAUZVV010000003">
    <property type="protein sequence ID" value="MDT3318087.1"/>
    <property type="molecule type" value="Genomic_DNA"/>
</dbReference>
<gene>
    <name evidence="1" type="ORF">Q9S71_14760</name>
</gene>
<dbReference type="RefSeq" id="WP_311863374.1">
    <property type="nucleotide sequence ID" value="NZ_JAUZVV010000003.1"/>
</dbReference>
<organism evidence="1 2">
    <name type="scientific">Microbacterium gawkjiense</name>
    <dbReference type="NCBI Taxonomy" id="3067309"/>
    <lineage>
        <taxon>Bacteria</taxon>
        <taxon>Bacillati</taxon>
        <taxon>Actinomycetota</taxon>
        <taxon>Actinomycetes</taxon>
        <taxon>Micrococcales</taxon>
        <taxon>Microbacteriaceae</taxon>
        <taxon>Microbacterium</taxon>
    </lineage>
</organism>
<comment type="caution">
    <text evidence="1">The sequence shown here is derived from an EMBL/GenBank/DDBJ whole genome shotgun (WGS) entry which is preliminary data.</text>
</comment>
<accession>A0ABU3GE50</accession>
<dbReference type="Proteomes" id="UP001251849">
    <property type="component" value="Unassembled WGS sequence"/>
</dbReference>